<dbReference type="EMBL" id="CP021416">
    <property type="protein sequence ID" value="ARU48075.1"/>
    <property type="molecule type" value="Genomic_DNA"/>
</dbReference>
<accession>A0A1Y0HL59</accession>
<dbReference type="SUPFAM" id="SSF53474">
    <property type="entry name" value="alpha/beta-Hydrolases"/>
    <property type="match status" value="1"/>
</dbReference>
<dbReference type="Proteomes" id="UP000196005">
    <property type="component" value="Chromosome"/>
</dbReference>
<dbReference type="OrthoDB" id="115291at2"/>
<protein>
    <recommendedName>
        <fullName evidence="3">Dienelactone hydrolase domain-containing protein</fullName>
    </recommendedName>
</protein>
<proteinExistence type="predicted"/>
<evidence type="ECO:0000313" key="1">
    <source>
        <dbReference type="EMBL" id="ARU48075.1"/>
    </source>
</evidence>
<organism evidence="1 2">
    <name type="scientific">Sulfurospirillum diekertiae</name>
    <dbReference type="NCBI Taxonomy" id="1854492"/>
    <lineage>
        <taxon>Bacteria</taxon>
        <taxon>Pseudomonadati</taxon>
        <taxon>Campylobacterota</taxon>
        <taxon>Epsilonproteobacteria</taxon>
        <taxon>Campylobacterales</taxon>
        <taxon>Sulfurospirillaceae</taxon>
        <taxon>Sulfurospirillum</taxon>
    </lineage>
</organism>
<dbReference type="AlphaFoldDB" id="A0A1Y0HL59"/>
<dbReference type="InterPro" id="IPR029058">
    <property type="entry name" value="AB_hydrolase_fold"/>
</dbReference>
<dbReference type="RefSeq" id="WP_087438082.1">
    <property type="nucleotide sequence ID" value="NZ_CP021416.1"/>
</dbReference>
<keyword evidence="2" id="KW-1185">Reference proteome</keyword>
<dbReference type="KEGG" id="suls:Sdiek1_0908"/>
<evidence type="ECO:0008006" key="3">
    <source>
        <dbReference type="Google" id="ProtNLM"/>
    </source>
</evidence>
<gene>
    <name evidence="1" type="ORF">Sdiek1_0908</name>
</gene>
<reference evidence="2" key="1">
    <citation type="submission" date="2017-05" db="EMBL/GenBank/DDBJ databases">
        <title>Dechlorination kinetics govern the competition between two new strains of the genus Sulfurospirillum.</title>
        <authorList>
            <person name="Buttet G.F."/>
            <person name="Murray A.M."/>
            <person name="Goris T."/>
            <person name="Burion M."/>
            <person name="Lin B."/>
            <person name="Rolle M."/>
            <person name="Maillard J."/>
        </authorList>
    </citation>
    <scope>NUCLEOTIDE SEQUENCE [LARGE SCALE GENOMIC DNA]</scope>
    <source>
        <strain evidence="2">SL2-1</strain>
    </source>
</reference>
<sequence length="190" mass="21899">MPHILIATDIFGDTKATEAFKYRLEFICEAVHIIDPYDAKQMDFQNEDEAYEAFNRLCGLENYAKMCMKALDAHANETLILIGFSMGASAFWNVLDGRKSANVKSFFGFYSSQIRHFLDAKPRVPCTLIFPTFEKHFDVDEVIIKLAKQENITCVKTEYLHGFMNPLSVNYNAIGYAEYCQWVEEKIKVF</sequence>
<evidence type="ECO:0000313" key="2">
    <source>
        <dbReference type="Proteomes" id="UP000196005"/>
    </source>
</evidence>
<name>A0A1Y0HL59_9BACT</name>